<evidence type="ECO:0008006" key="4">
    <source>
        <dbReference type="Google" id="ProtNLM"/>
    </source>
</evidence>
<organism evidence="2 3">
    <name type="scientific">Ancylobacter defluvii</name>
    <dbReference type="NCBI Taxonomy" id="1282440"/>
    <lineage>
        <taxon>Bacteria</taxon>
        <taxon>Pseudomonadati</taxon>
        <taxon>Pseudomonadota</taxon>
        <taxon>Alphaproteobacteria</taxon>
        <taxon>Hyphomicrobiales</taxon>
        <taxon>Xanthobacteraceae</taxon>
        <taxon>Ancylobacter</taxon>
    </lineage>
</organism>
<dbReference type="EMBL" id="BSFM01000021">
    <property type="protein sequence ID" value="GLK86410.1"/>
    <property type="molecule type" value="Genomic_DNA"/>
</dbReference>
<dbReference type="Pfam" id="PF13384">
    <property type="entry name" value="HTH_23"/>
    <property type="match status" value="1"/>
</dbReference>
<gene>
    <name evidence="2" type="ORF">GCM10017653_44800</name>
</gene>
<sequence>MEAVAKKPHSDREGDRVEVMNEPDEVAAMLWLNELGWGVRRIARELGCSHMTVRRYVAAGRVGAREGDGAGRRRRDRRQPWRGRGRPS</sequence>
<reference evidence="2" key="2">
    <citation type="submission" date="2023-01" db="EMBL/GenBank/DDBJ databases">
        <authorList>
            <person name="Sun Q."/>
            <person name="Evtushenko L."/>
        </authorList>
    </citation>
    <scope>NUCLEOTIDE SEQUENCE</scope>
    <source>
        <strain evidence="2">VKM B-2789</strain>
    </source>
</reference>
<feature type="compositionally biased region" description="Basic residues" evidence="1">
    <location>
        <begin position="72"/>
        <end position="88"/>
    </location>
</feature>
<dbReference type="Gene3D" id="1.10.10.60">
    <property type="entry name" value="Homeodomain-like"/>
    <property type="match status" value="1"/>
</dbReference>
<accession>A0A9W6ND69</accession>
<dbReference type="Proteomes" id="UP001143330">
    <property type="component" value="Unassembled WGS sequence"/>
</dbReference>
<keyword evidence="3" id="KW-1185">Reference proteome</keyword>
<name>A0A9W6ND69_9HYPH</name>
<reference evidence="2" key="1">
    <citation type="journal article" date="2014" name="Int. J. Syst. Evol. Microbiol.">
        <title>Complete genome sequence of Corynebacterium casei LMG S-19264T (=DSM 44701T), isolated from a smear-ripened cheese.</title>
        <authorList>
            <consortium name="US DOE Joint Genome Institute (JGI-PGF)"/>
            <person name="Walter F."/>
            <person name="Albersmeier A."/>
            <person name="Kalinowski J."/>
            <person name="Ruckert C."/>
        </authorList>
    </citation>
    <scope>NUCLEOTIDE SEQUENCE</scope>
    <source>
        <strain evidence="2">VKM B-2789</strain>
    </source>
</reference>
<evidence type="ECO:0000256" key="1">
    <source>
        <dbReference type="SAM" id="MobiDB-lite"/>
    </source>
</evidence>
<evidence type="ECO:0000313" key="3">
    <source>
        <dbReference type="Proteomes" id="UP001143330"/>
    </source>
</evidence>
<feature type="region of interest" description="Disordered" evidence="1">
    <location>
        <begin position="60"/>
        <end position="88"/>
    </location>
</feature>
<protein>
    <recommendedName>
        <fullName evidence="4">Homeodomain-like domain-containing protein</fullName>
    </recommendedName>
</protein>
<dbReference type="AlphaFoldDB" id="A0A9W6ND69"/>
<comment type="caution">
    <text evidence="2">The sequence shown here is derived from an EMBL/GenBank/DDBJ whole genome shotgun (WGS) entry which is preliminary data.</text>
</comment>
<proteinExistence type="predicted"/>
<dbReference type="RefSeq" id="WP_213363478.1">
    <property type="nucleotide sequence ID" value="NZ_BSFM01000021.1"/>
</dbReference>
<evidence type="ECO:0000313" key="2">
    <source>
        <dbReference type="EMBL" id="GLK86410.1"/>
    </source>
</evidence>